<evidence type="ECO:0000313" key="2">
    <source>
        <dbReference type="Proteomes" id="UP000398619"/>
    </source>
</evidence>
<dbReference type="EMBL" id="CABHNM010000046">
    <property type="protein sequence ID" value="VUX13357.1"/>
    <property type="molecule type" value="Genomic_DNA"/>
</dbReference>
<accession>A0A564U1G9</accession>
<protein>
    <recommendedName>
        <fullName evidence="3">DUF4143 domain-containing protein</fullName>
    </recommendedName>
</protein>
<sequence length="151" mass="17939">MKSISIYTITRNQNIEQLQKLEHQLSGRDYFLKIREWELESMKALTAELETCMEDVYALRFFYSFQIPRLGKEFDLLQIKEDQIVNIELKSGVVSDEAICRQLLQNRYYLSVLGRTIHSYTYISSQNRLVRLTNHDHIAEADWDELCRALK</sequence>
<proteinExistence type="predicted"/>
<reference evidence="1 2" key="1">
    <citation type="submission" date="2019-07" db="EMBL/GenBank/DDBJ databases">
        <authorList>
            <person name="Hibberd C M."/>
            <person name="Gehrig L. J."/>
            <person name="Chang H.-W."/>
            <person name="Venkatesh S."/>
        </authorList>
    </citation>
    <scope>NUCLEOTIDE SEQUENCE [LARGE SCALE GENOMIC DNA]</scope>
    <source>
        <strain evidence="1">Dorea_longicatena_SSTS_Bg7063</strain>
    </source>
</reference>
<gene>
    <name evidence="1" type="ORF">DLSSTS7063_01935</name>
</gene>
<organism evidence="1 2">
    <name type="scientific">Dorea longicatena</name>
    <dbReference type="NCBI Taxonomy" id="88431"/>
    <lineage>
        <taxon>Bacteria</taxon>
        <taxon>Bacillati</taxon>
        <taxon>Bacillota</taxon>
        <taxon>Clostridia</taxon>
        <taxon>Lachnospirales</taxon>
        <taxon>Lachnospiraceae</taxon>
        <taxon>Dorea</taxon>
    </lineage>
</organism>
<dbReference type="RefSeq" id="WP_243123584.1">
    <property type="nucleotide sequence ID" value="NZ_CABHNM010000046.1"/>
</dbReference>
<name>A0A564U1G9_9FIRM</name>
<evidence type="ECO:0000313" key="1">
    <source>
        <dbReference type="EMBL" id="VUX13357.1"/>
    </source>
</evidence>
<dbReference type="Proteomes" id="UP000398619">
    <property type="component" value="Unassembled WGS sequence"/>
</dbReference>
<evidence type="ECO:0008006" key="3">
    <source>
        <dbReference type="Google" id="ProtNLM"/>
    </source>
</evidence>
<dbReference type="AlphaFoldDB" id="A0A564U1G9"/>